<evidence type="ECO:0000256" key="1">
    <source>
        <dbReference type="SAM" id="Phobius"/>
    </source>
</evidence>
<dbReference type="CDD" id="cd03392">
    <property type="entry name" value="PAP2_like_2"/>
    <property type="match status" value="1"/>
</dbReference>
<dbReference type="Gene3D" id="1.20.144.10">
    <property type="entry name" value="Phosphatidic acid phosphatase type 2/haloperoxidase"/>
    <property type="match status" value="1"/>
</dbReference>
<organism evidence="4 6">
    <name type="scientific">Sulfuracidifex tepidarius</name>
    <dbReference type="NCBI Taxonomy" id="1294262"/>
    <lineage>
        <taxon>Archaea</taxon>
        <taxon>Thermoproteota</taxon>
        <taxon>Thermoprotei</taxon>
        <taxon>Sulfolobales</taxon>
        <taxon>Sulfolobaceae</taxon>
        <taxon>Sulfuracidifex</taxon>
    </lineage>
</organism>
<reference evidence="4 5" key="2">
    <citation type="journal article" date="2020" name="Int. J. Syst. Evol. Microbiol.">
        <title>Sulfuracidifex tepidarius gen. nov., sp. nov. and transfer of Sulfolobus metallicus Huber and Stetter 1992 to the genus Sulfuracidifex as Sulfuracidifex metallicus comb. nov.</title>
        <authorList>
            <person name="Itoh T."/>
            <person name="Miura T."/>
            <person name="Sakai H.D."/>
            <person name="Kato S."/>
            <person name="Ohkuma M."/>
            <person name="Takashina T."/>
        </authorList>
    </citation>
    <scope>NUCLEOTIDE SEQUENCE</scope>
    <source>
        <strain evidence="3 5">IC-006</strain>
        <strain evidence="4">IC-007</strain>
    </source>
</reference>
<dbReference type="SUPFAM" id="SSF48317">
    <property type="entry name" value="Acid phosphatase/Vanadium-dependent haloperoxidase"/>
    <property type="match status" value="1"/>
</dbReference>
<dbReference type="PANTHER" id="PTHR14969">
    <property type="entry name" value="SPHINGOSINE-1-PHOSPHATE PHOSPHOHYDROLASE"/>
    <property type="match status" value="1"/>
</dbReference>
<dbReference type="RefSeq" id="WP_149528662.1">
    <property type="nucleotide sequence ID" value="NZ_AP018929.1"/>
</dbReference>
<dbReference type="EMBL" id="AP018929">
    <property type="protein sequence ID" value="BBG24712.1"/>
    <property type="molecule type" value="Genomic_DNA"/>
</dbReference>
<dbReference type="PANTHER" id="PTHR14969:SF13">
    <property type="entry name" value="AT30094P"/>
    <property type="match status" value="1"/>
</dbReference>
<accession>A0A510E647</accession>
<feature type="transmembrane region" description="Helical" evidence="1">
    <location>
        <begin position="60"/>
        <end position="76"/>
    </location>
</feature>
<keyword evidence="1" id="KW-0812">Transmembrane</keyword>
<dbReference type="Pfam" id="PF01569">
    <property type="entry name" value="PAP2"/>
    <property type="match status" value="1"/>
</dbReference>
<sequence>MNWRYILPIYFIYILLSIIVKLIGEQNFPGNVLLYHAINSSQVTLLNPIMVFLSEYGREYVWIPVTAALFIAGGKYRRASIILASAFVLAIIFGELSKYAVAQPRPFLVLSTYHLLVPKPHDFSYPSGHALIVGVGAITLLLTVPYYISLPLTAEAILVSYSRVYVGVHWPLDVLAGWILAAAISLTAIKLEWLEMKIYDRVKNLATHDRNEANMKEMKKEKRNQS</sequence>
<dbReference type="EMBL" id="AP018930">
    <property type="protein sequence ID" value="BBG27500.1"/>
    <property type="molecule type" value="Genomic_DNA"/>
</dbReference>
<dbReference type="Proteomes" id="UP000322983">
    <property type="component" value="Chromosome"/>
</dbReference>
<evidence type="ECO:0000313" key="5">
    <source>
        <dbReference type="Proteomes" id="UP000322983"/>
    </source>
</evidence>
<feature type="transmembrane region" description="Helical" evidence="1">
    <location>
        <begin position="168"/>
        <end position="189"/>
    </location>
</feature>
<keyword evidence="5" id="KW-1185">Reference proteome</keyword>
<evidence type="ECO:0000259" key="2">
    <source>
        <dbReference type="SMART" id="SM00014"/>
    </source>
</evidence>
<dbReference type="GO" id="GO:0042392">
    <property type="term" value="F:sphingosine-1-phosphate phosphatase activity"/>
    <property type="evidence" value="ECO:0007669"/>
    <property type="project" value="TreeGrafter"/>
</dbReference>
<dbReference type="GeneID" id="41718386"/>
<evidence type="ECO:0000313" key="3">
    <source>
        <dbReference type="EMBL" id="BBG24712.1"/>
    </source>
</evidence>
<dbReference type="STRING" id="1294262.GCA_001316085_01723"/>
<dbReference type="InterPro" id="IPR000326">
    <property type="entry name" value="PAP2/HPO"/>
</dbReference>
<feature type="domain" description="Phosphatidic acid phosphatase type 2/haloperoxidase" evidence="2">
    <location>
        <begin position="80"/>
        <end position="189"/>
    </location>
</feature>
<dbReference type="InterPro" id="IPR036938">
    <property type="entry name" value="PAP2/HPO_sf"/>
</dbReference>
<proteinExistence type="predicted"/>
<accession>A0A510DWW0</accession>
<dbReference type="Proteomes" id="UP000325030">
    <property type="component" value="Chromosome"/>
</dbReference>
<feature type="transmembrane region" description="Helical" evidence="1">
    <location>
        <begin position="82"/>
        <end position="102"/>
    </location>
</feature>
<reference evidence="6" key="1">
    <citation type="submission" date="2018-09" db="EMBL/GenBank/DDBJ databases">
        <title>Complete Genome Sequencing of Sulfolobus sp. JCM 16834.</title>
        <authorList>
            <person name="Kato S."/>
            <person name="Itoh T."/>
            <person name="Ohkuma M."/>
        </authorList>
    </citation>
    <scope>NUCLEOTIDE SEQUENCE [LARGE SCALE GENOMIC DNA]</scope>
    <source>
        <strain evidence="6">IC-007</strain>
    </source>
</reference>
<dbReference type="SMART" id="SM00014">
    <property type="entry name" value="acidPPc"/>
    <property type="match status" value="1"/>
</dbReference>
<name>A0A510E647_9CREN</name>
<evidence type="ECO:0000313" key="6">
    <source>
        <dbReference type="Proteomes" id="UP000325030"/>
    </source>
</evidence>
<keyword evidence="1" id="KW-1133">Transmembrane helix</keyword>
<dbReference type="OrthoDB" id="10182at2157"/>
<feature type="transmembrane region" description="Helical" evidence="1">
    <location>
        <begin position="123"/>
        <end position="148"/>
    </location>
</feature>
<evidence type="ECO:0000313" key="4">
    <source>
        <dbReference type="EMBL" id="BBG27500.1"/>
    </source>
</evidence>
<keyword evidence="1" id="KW-0472">Membrane</keyword>
<dbReference type="AlphaFoldDB" id="A0A510E647"/>
<dbReference type="KEGG" id="step:IC006_2046"/>
<protein>
    <submittedName>
        <fullName evidence="4">Undecaprenyl-diphosphatase</fullName>
    </submittedName>
</protein>
<feature type="transmembrane region" description="Helical" evidence="1">
    <location>
        <begin position="5"/>
        <end position="23"/>
    </location>
</feature>
<gene>
    <name evidence="3" type="ORF">IC006_2046</name>
    <name evidence="4" type="ORF">IC007_2054</name>
</gene>